<dbReference type="RefSeq" id="WP_060310486.1">
    <property type="nucleotide sequence ID" value="NZ_JBIMPM010000042.1"/>
</dbReference>
<dbReference type="Pfam" id="PF09850">
    <property type="entry name" value="DotU"/>
    <property type="match status" value="1"/>
</dbReference>
<dbReference type="NCBIfam" id="TIGR03349">
    <property type="entry name" value="IV_VI_DotU"/>
    <property type="match status" value="1"/>
</dbReference>
<name>A0ABW7LAL8_9BURK</name>
<keyword evidence="1" id="KW-0812">Transmembrane</keyword>
<dbReference type="PANTHER" id="PTHR38033:SF1">
    <property type="entry name" value="DOTU FAMILY TYPE IV_VI SECRETION SYSTEM PROTEIN"/>
    <property type="match status" value="1"/>
</dbReference>
<dbReference type="Gene3D" id="1.25.40.590">
    <property type="entry name" value="Type IV / VI secretion system, DotU"/>
    <property type="match status" value="1"/>
</dbReference>
<keyword evidence="4" id="KW-1185">Reference proteome</keyword>
<evidence type="ECO:0000313" key="3">
    <source>
        <dbReference type="EMBL" id="MFH5254863.1"/>
    </source>
</evidence>
<evidence type="ECO:0000259" key="2">
    <source>
        <dbReference type="Pfam" id="PF09850"/>
    </source>
</evidence>
<proteinExistence type="predicted"/>
<dbReference type="InterPro" id="IPR017732">
    <property type="entry name" value="T4/T6SS_DotU"/>
</dbReference>
<dbReference type="EMBL" id="JBIMPM010000042">
    <property type="protein sequence ID" value="MFH5254863.1"/>
    <property type="molecule type" value="Genomic_DNA"/>
</dbReference>
<keyword evidence="1" id="KW-0472">Membrane</keyword>
<dbReference type="InterPro" id="IPR038522">
    <property type="entry name" value="T4/T6SS_DotU_sf"/>
</dbReference>
<protein>
    <submittedName>
        <fullName evidence="3">DotU/TssL family secretion system protein</fullName>
    </submittedName>
</protein>
<keyword evidence="1" id="KW-1133">Transmembrane helix</keyword>
<evidence type="ECO:0000256" key="1">
    <source>
        <dbReference type="SAM" id="Phobius"/>
    </source>
</evidence>
<dbReference type="PANTHER" id="PTHR38033">
    <property type="entry name" value="MEMBRANE PROTEIN-RELATED"/>
    <property type="match status" value="1"/>
</dbReference>
<dbReference type="Proteomes" id="UP001609186">
    <property type="component" value="Unassembled WGS sequence"/>
</dbReference>
<comment type="caution">
    <text evidence="3">The sequence shown here is derived from an EMBL/GenBank/DDBJ whole genome shotgun (WGS) entry which is preliminary data.</text>
</comment>
<sequence>MTVMTIPGTALLPVALRDTARIVTALSKGSLSFETARERSNAQFARLRDELRGHGLPDDVIDDALYSQCALIDEAALRYLTGDARDAWEHEPLQVTCFASNDAGTELVRRIEHRLREPQPVRPLLAIFAAVFALGFVGRFAGGSDTARVALMHAIDQRLGRTTAEESGRTSLDPIVIGRNRAARFRLSMLSWVTVACMAAGLVWFVVDRWLIAAIAQLAQ</sequence>
<feature type="domain" description="Type IV / VI secretion system DotU" evidence="2">
    <location>
        <begin position="16"/>
        <end position="206"/>
    </location>
</feature>
<evidence type="ECO:0000313" key="4">
    <source>
        <dbReference type="Proteomes" id="UP001609186"/>
    </source>
</evidence>
<gene>
    <name evidence="3" type="ORF">ACGTRS_26880</name>
</gene>
<organism evidence="3 4">
    <name type="scientific">Burkholderia semiarida</name>
    <dbReference type="NCBI Taxonomy" id="2843303"/>
    <lineage>
        <taxon>Bacteria</taxon>
        <taxon>Pseudomonadati</taxon>
        <taxon>Pseudomonadota</taxon>
        <taxon>Betaproteobacteria</taxon>
        <taxon>Burkholderiales</taxon>
        <taxon>Burkholderiaceae</taxon>
        <taxon>Burkholderia</taxon>
        <taxon>Burkholderia cepacia complex</taxon>
    </lineage>
</organism>
<feature type="transmembrane region" description="Helical" evidence="1">
    <location>
        <begin position="189"/>
        <end position="207"/>
    </location>
</feature>
<reference evidence="3 4" key="1">
    <citation type="submission" date="2024-10" db="EMBL/GenBank/DDBJ databases">
        <title>Burkholderia semiarida in Mexico.</title>
        <authorList>
            <person name="Estrada P."/>
        </authorList>
    </citation>
    <scope>NUCLEOTIDE SEQUENCE [LARGE SCALE GENOMIC DNA]</scope>
    <source>
        <strain evidence="3 4">CLM7-1</strain>
    </source>
</reference>
<accession>A0ABW7LAL8</accession>
<feature type="transmembrane region" description="Helical" evidence="1">
    <location>
        <begin position="124"/>
        <end position="142"/>
    </location>
</feature>